<feature type="transmembrane region" description="Helical" evidence="4">
    <location>
        <begin position="339"/>
        <end position="360"/>
    </location>
</feature>
<evidence type="ECO:0000256" key="2">
    <source>
        <dbReference type="ARBA" id="ARBA00022676"/>
    </source>
</evidence>
<dbReference type="EMBL" id="JACXWD010000045">
    <property type="protein sequence ID" value="MBD3868844.1"/>
    <property type="molecule type" value="Genomic_DNA"/>
</dbReference>
<dbReference type="PANTHER" id="PTHR43630">
    <property type="entry name" value="POLY-BETA-1,6-N-ACETYL-D-GLUCOSAMINE SYNTHASE"/>
    <property type="match status" value="1"/>
</dbReference>
<keyword evidence="4" id="KW-0472">Membrane</keyword>
<name>A0A8J6Y603_9BACT</name>
<feature type="transmembrane region" description="Helical" evidence="4">
    <location>
        <begin position="308"/>
        <end position="327"/>
    </location>
</feature>
<feature type="transmembrane region" description="Helical" evidence="4">
    <location>
        <begin position="6"/>
        <end position="30"/>
    </location>
</feature>
<dbReference type="AlphaFoldDB" id="A0A8J6Y603"/>
<dbReference type="GO" id="GO:0016757">
    <property type="term" value="F:glycosyltransferase activity"/>
    <property type="evidence" value="ECO:0007669"/>
    <property type="project" value="UniProtKB-KW"/>
</dbReference>
<evidence type="ECO:0000259" key="5">
    <source>
        <dbReference type="Pfam" id="PF00535"/>
    </source>
</evidence>
<gene>
    <name evidence="6" type="ORF">IFK94_12020</name>
</gene>
<evidence type="ECO:0000256" key="1">
    <source>
        <dbReference type="ARBA" id="ARBA00006739"/>
    </source>
</evidence>
<proteinExistence type="inferred from homology"/>
<keyword evidence="3" id="KW-0808">Transferase</keyword>
<evidence type="ECO:0000256" key="4">
    <source>
        <dbReference type="SAM" id="Phobius"/>
    </source>
</evidence>
<keyword evidence="2" id="KW-0328">Glycosyltransferase</keyword>
<reference evidence="6 7" key="1">
    <citation type="submission" date="2020-08" db="EMBL/GenBank/DDBJ databases">
        <title>Acidobacteriota in marine sediments use diverse sulfur dissimilation pathways.</title>
        <authorList>
            <person name="Wasmund K."/>
        </authorList>
    </citation>
    <scope>NUCLEOTIDE SEQUENCE [LARGE SCALE GENOMIC DNA]</scope>
    <source>
        <strain evidence="6">MAG AM4</strain>
    </source>
</reference>
<evidence type="ECO:0000313" key="6">
    <source>
        <dbReference type="EMBL" id="MBD3868844.1"/>
    </source>
</evidence>
<dbReference type="SUPFAM" id="SSF53448">
    <property type="entry name" value="Nucleotide-diphospho-sugar transferases"/>
    <property type="match status" value="1"/>
</dbReference>
<dbReference type="Proteomes" id="UP000648239">
    <property type="component" value="Unassembled WGS sequence"/>
</dbReference>
<keyword evidence="4" id="KW-0812">Transmembrane</keyword>
<dbReference type="Pfam" id="PF00535">
    <property type="entry name" value="Glycos_transf_2"/>
    <property type="match status" value="1"/>
</dbReference>
<comment type="similarity">
    <text evidence="1">Belongs to the glycosyltransferase 2 family.</text>
</comment>
<dbReference type="PANTHER" id="PTHR43630:SF1">
    <property type="entry name" value="POLY-BETA-1,6-N-ACETYL-D-GLUCOSAMINE SYNTHASE"/>
    <property type="match status" value="1"/>
</dbReference>
<evidence type="ECO:0000313" key="7">
    <source>
        <dbReference type="Proteomes" id="UP000648239"/>
    </source>
</evidence>
<accession>A0A8J6Y603</accession>
<comment type="caution">
    <text evidence="6">The sequence shown here is derived from an EMBL/GenBank/DDBJ whole genome shotgun (WGS) entry which is preliminary data.</text>
</comment>
<sequence length="373" mass="40973">MEAVFWISCCLVGYAYAGYPVVLMLLGGLFRRDLKTGPDYSPMVSIIVPVYNEGKVIREKLENLLALEKPEGGLEILVVSDCSSDESESEVARFLVDGVRWFALGERSGKGAALNLGVSQARGELIVFTDASILLEPDSLVRLLEPLGDETVGCVSGEDHIRGGGGEGAYGRYELYLRNQESRIGSIVGASGCFYAQRRALVVPFLPGMAPDFLSVLVTVKEGYRAVTEPAAVGWMKAVPARRGEFPRKVRTLLRGMTTLFHFRQLLNPFRHGLFTLELWSHKVLRWLAGAFMVLALASNAALAGNPLYNGLLAIQVLFYVLAVIGWKGPRRLADFSLVRLPFFFCLVNGAALVALGKWASGERLEIWEPSKR</sequence>
<keyword evidence="4" id="KW-1133">Transmembrane helix</keyword>
<organism evidence="6 7">
    <name type="scientific">Candidatus Polarisedimenticola svalbardensis</name>
    <dbReference type="NCBI Taxonomy" id="2886004"/>
    <lineage>
        <taxon>Bacteria</taxon>
        <taxon>Pseudomonadati</taxon>
        <taxon>Acidobacteriota</taxon>
        <taxon>Candidatus Polarisedimenticolia</taxon>
        <taxon>Candidatus Polarisedimenticolales</taxon>
        <taxon>Candidatus Polarisedimenticolaceae</taxon>
        <taxon>Candidatus Polarisedimenticola</taxon>
    </lineage>
</organism>
<feature type="transmembrane region" description="Helical" evidence="4">
    <location>
        <begin position="284"/>
        <end position="302"/>
    </location>
</feature>
<dbReference type="InterPro" id="IPR029044">
    <property type="entry name" value="Nucleotide-diphossugar_trans"/>
</dbReference>
<evidence type="ECO:0000256" key="3">
    <source>
        <dbReference type="ARBA" id="ARBA00022679"/>
    </source>
</evidence>
<dbReference type="Gene3D" id="3.90.550.10">
    <property type="entry name" value="Spore Coat Polysaccharide Biosynthesis Protein SpsA, Chain A"/>
    <property type="match status" value="1"/>
</dbReference>
<dbReference type="InterPro" id="IPR001173">
    <property type="entry name" value="Glyco_trans_2-like"/>
</dbReference>
<feature type="domain" description="Glycosyltransferase 2-like" evidence="5">
    <location>
        <begin position="45"/>
        <end position="194"/>
    </location>
</feature>
<protein>
    <submittedName>
        <fullName evidence="6">Glycosyltransferase</fullName>
    </submittedName>
</protein>